<protein>
    <submittedName>
        <fullName evidence="2">Pol polyprotein</fullName>
    </submittedName>
</protein>
<organism evidence="2 3">
    <name type="scientific">Elysia marginata</name>
    <dbReference type="NCBI Taxonomy" id="1093978"/>
    <lineage>
        <taxon>Eukaryota</taxon>
        <taxon>Metazoa</taxon>
        <taxon>Spiralia</taxon>
        <taxon>Lophotrochozoa</taxon>
        <taxon>Mollusca</taxon>
        <taxon>Gastropoda</taxon>
        <taxon>Heterobranchia</taxon>
        <taxon>Euthyneura</taxon>
        <taxon>Panpulmonata</taxon>
        <taxon>Sacoglossa</taxon>
        <taxon>Placobranchoidea</taxon>
        <taxon>Plakobranchidae</taxon>
        <taxon>Elysia</taxon>
    </lineage>
</organism>
<evidence type="ECO:0000256" key="1">
    <source>
        <dbReference type="SAM" id="MobiDB-lite"/>
    </source>
</evidence>
<keyword evidence="3" id="KW-1185">Reference proteome</keyword>
<dbReference type="EMBL" id="BMAT01012318">
    <property type="protein sequence ID" value="GFR89767.1"/>
    <property type="molecule type" value="Genomic_DNA"/>
</dbReference>
<feature type="non-terminal residue" evidence="2">
    <location>
        <position position="1"/>
    </location>
</feature>
<name>A0AAV4GVN0_9GAST</name>
<evidence type="ECO:0000313" key="2">
    <source>
        <dbReference type="EMBL" id="GFR89767.1"/>
    </source>
</evidence>
<feature type="region of interest" description="Disordered" evidence="1">
    <location>
        <begin position="25"/>
        <end position="52"/>
    </location>
</feature>
<sequence>AAHYFEPPINQRYCSEILWRAGEDPQQCRSRPSQGGTKCWRHDENRRTDATAARHRWIQTALANRRNNQQIRQNNERQKQLNKSRFGFCTEILWHAGENPRQCKSRPSRGGTKCWRHDEGRLIDAKAARHQRIQTALTNRRNDQQWRQNNERQKQLDNSCIEYLQPRGRELEPDLCLRLTAANGLDIPYSGYILVYVFIAGQTIPDRVFLIIKDPPGGSRKACLLGMNIIGEM</sequence>
<gene>
    <name evidence="2" type="ORF">ElyMa_006132800</name>
</gene>
<dbReference type="AlphaFoldDB" id="A0AAV4GVN0"/>
<dbReference type="Proteomes" id="UP000762676">
    <property type="component" value="Unassembled WGS sequence"/>
</dbReference>
<comment type="caution">
    <text evidence="2">The sequence shown here is derived from an EMBL/GenBank/DDBJ whole genome shotgun (WGS) entry which is preliminary data.</text>
</comment>
<feature type="compositionally biased region" description="Basic and acidic residues" evidence="1">
    <location>
        <begin position="40"/>
        <end position="49"/>
    </location>
</feature>
<evidence type="ECO:0000313" key="3">
    <source>
        <dbReference type="Proteomes" id="UP000762676"/>
    </source>
</evidence>
<proteinExistence type="predicted"/>
<reference evidence="2 3" key="1">
    <citation type="journal article" date="2021" name="Elife">
        <title>Chloroplast acquisition without the gene transfer in kleptoplastic sea slugs, Plakobranchus ocellatus.</title>
        <authorList>
            <person name="Maeda T."/>
            <person name="Takahashi S."/>
            <person name="Yoshida T."/>
            <person name="Shimamura S."/>
            <person name="Takaki Y."/>
            <person name="Nagai Y."/>
            <person name="Toyoda A."/>
            <person name="Suzuki Y."/>
            <person name="Arimoto A."/>
            <person name="Ishii H."/>
            <person name="Satoh N."/>
            <person name="Nishiyama T."/>
            <person name="Hasebe M."/>
            <person name="Maruyama T."/>
            <person name="Minagawa J."/>
            <person name="Obokata J."/>
            <person name="Shigenobu S."/>
        </authorList>
    </citation>
    <scope>NUCLEOTIDE SEQUENCE [LARGE SCALE GENOMIC DNA]</scope>
</reference>
<accession>A0AAV4GVN0</accession>
<feature type="compositionally biased region" description="Polar residues" evidence="1">
    <location>
        <begin position="27"/>
        <end position="36"/>
    </location>
</feature>